<evidence type="ECO:0000256" key="3">
    <source>
        <dbReference type="ARBA" id="ARBA00022989"/>
    </source>
</evidence>
<keyword evidence="2 7" id="KW-0812">Transmembrane</keyword>
<dbReference type="PANTHER" id="PTHR11785">
    <property type="entry name" value="AMINO ACID TRANSPORTER"/>
    <property type="match status" value="1"/>
</dbReference>
<dbReference type="NCBIfam" id="NF041278">
    <property type="entry name" value="CmcJ_NvfI_EfuI"/>
    <property type="match status" value="1"/>
</dbReference>
<protein>
    <recommendedName>
        <fullName evidence="10">Methionine permease</fullName>
    </recommendedName>
</protein>
<evidence type="ECO:0000256" key="1">
    <source>
        <dbReference type="ARBA" id="ARBA00004141"/>
    </source>
</evidence>
<feature type="region of interest" description="Disordered" evidence="6">
    <location>
        <begin position="1"/>
        <end position="45"/>
    </location>
</feature>
<feature type="transmembrane region" description="Helical" evidence="7">
    <location>
        <begin position="196"/>
        <end position="216"/>
    </location>
</feature>
<comment type="subcellular location">
    <subcellularLocation>
        <location evidence="1">Membrane</location>
        <topology evidence="1">Multi-pass membrane protein</topology>
    </subcellularLocation>
</comment>
<dbReference type="GO" id="GO:0016491">
    <property type="term" value="F:oxidoreductase activity"/>
    <property type="evidence" value="ECO:0007669"/>
    <property type="project" value="InterPro"/>
</dbReference>
<accession>A0A9N9U5F2</accession>
<evidence type="ECO:0000256" key="4">
    <source>
        <dbReference type="ARBA" id="ARBA00023136"/>
    </source>
</evidence>
<feature type="transmembrane region" description="Helical" evidence="7">
    <location>
        <begin position="116"/>
        <end position="136"/>
    </location>
</feature>
<feature type="transmembrane region" description="Helical" evidence="7">
    <location>
        <begin position="157"/>
        <end position="184"/>
    </location>
</feature>
<keyword evidence="3 7" id="KW-1133">Transmembrane helix</keyword>
<dbReference type="OrthoDB" id="5982228at2759"/>
<dbReference type="Gene3D" id="1.20.1740.10">
    <property type="entry name" value="Amino acid/polyamine transporter I"/>
    <property type="match status" value="1"/>
</dbReference>
<evidence type="ECO:0000313" key="9">
    <source>
        <dbReference type="Proteomes" id="UP000754883"/>
    </source>
</evidence>
<dbReference type="FunFam" id="1.20.1740.10:FF:000025">
    <property type="entry name" value="High-affinity methionine permease"/>
    <property type="match status" value="1"/>
</dbReference>
<feature type="transmembrane region" description="Helical" evidence="7">
    <location>
        <begin position="83"/>
        <end position="104"/>
    </location>
</feature>
<keyword evidence="4 7" id="KW-0472">Membrane</keyword>
<evidence type="ECO:0008006" key="10">
    <source>
        <dbReference type="Google" id="ProtNLM"/>
    </source>
</evidence>
<feature type="compositionally biased region" description="Low complexity" evidence="6">
    <location>
        <begin position="21"/>
        <end position="32"/>
    </location>
</feature>
<evidence type="ECO:0000313" key="8">
    <source>
        <dbReference type="EMBL" id="CAG9980395.1"/>
    </source>
</evidence>
<name>A0A9N9U5F2_9HYPO</name>
<evidence type="ECO:0000256" key="2">
    <source>
        <dbReference type="ARBA" id="ARBA00022692"/>
    </source>
</evidence>
<feature type="compositionally biased region" description="Basic and acidic residues" evidence="6">
    <location>
        <begin position="631"/>
        <end position="646"/>
    </location>
</feature>
<keyword evidence="9" id="KW-1185">Reference proteome</keyword>
<proteinExistence type="inferred from homology"/>
<feature type="transmembrane region" description="Helical" evidence="7">
    <location>
        <begin position="228"/>
        <end position="247"/>
    </location>
</feature>
<dbReference type="InterPro" id="IPR044053">
    <property type="entry name" value="AsaB-like"/>
</dbReference>
<dbReference type="EMBL" id="CABFNO020001317">
    <property type="protein sequence ID" value="CAG9980395.1"/>
    <property type="molecule type" value="Genomic_DNA"/>
</dbReference>
<feature type="compositionally biased region" description="Basic and acidic residues" evidence="6">
    <location>
        <begin position="33"/>
        <end position="45"/>
    </location>
</feature>
<dbReference type="AlphaFoldDB" id="A0A9N9U5F2"/>
<feature type="transmembrane region" description="Helical" evidence="7">
    <location>
        <begin position="450"/>
        <end position="468"/>
    </location>
</feature>
<gene>
    <name evidence="8" type="ORF">CBYS24578_00007359</name>
</gene>
<comment type="caution">
    <text evidence="8">The sequence shown here is derived from an EMBL/GenBank/DDBJ whole genome shotgun (WGS) entry which is preliminary data.</text>
</comment>
<feature type="transmembrane region" description="Helical" evidence="7">
    <location>
        <begin position="275"/>
        <end position="295"/>
    </location>
</feature>
<sequence>MAGPVPPELRPLLQRQDNEPSRSSSPSSSTTARDSEDGDKRPETRVIQEEDIITGDVHPTRAVEDDVLPEISSLGRTLTWQSAFIIVMSRVIGSGIFATPGVILRSVGSPGLTLTLWLVGAVIAACGLSVSLEYGCMLPRSGGEKVYLEFTYRHPRFLASTLVAIQAVLLGFTASNCVVFSQYVLFALGIDHPSEVLRKGLAAGLLVFVTVTHGVFPKTGIRLQNILGWVKIAIVGFMILSGIYVLVFRPGTATTDNSPPVSDQLSWDHLWEDSVWNWGTIATSFFKVLYSFAGLDNVSNVLNEVKEPVRTLKSVTTAALFTTCGLYILINLAYLLVVPVDEIKQSGELIAALFFERIFGHGFGKTALPLAVALSAVGNVLVVAFAQSKARLKQEIARQGFLPYSHLLSSTKPFGSPLGGFVVHFIPSLLVIVLPPSAEVYSFILELEGYPGQIFSFAICSGLLLLRFKRPDLRRPFKAWTPAVLIKIALSVALLAAPFFPPSQKPANGMFYATYAIVGVSILVAGVIYWYLWTVLIPRWRGYTLEEEADLLDDGTSITRLVHKPQTLRQTNMAAAAVQHSVVPGGIGLANPQQQIEQLSTLAQYTDKRDVRTVLNYHKDNEDGSPPRPTYVDRPDSYERPYSSHDATIHDVRGEEHLYSLDKNGFQIYRRAAAEKDFADDEHIKAVYYPDTEQLLKDATGASRIFIFDHTIRRNPAGSEKQGRNLRGPVQRVHIDQSYSAAKSRVPHHLPEEADALLRGRYQIINVWRPIRTIQRDPLAVAEAHSVPDTDLVGIPLIYPTRNGETYAVRHNEGHRWFYKSGLEPDEVILIKCFDSKTDGRARRVPHTAFVDPTAKEDAPPRESIEVRALVFHPDDQE</sequence>
<dbReference type="Pfam" id="PF13520">
    <property type="entry name" value="AA_permease_2"/>
    <property type="match status" value="1"/>
</dbReference>
<organism evidence="8 9">
    <name type="scientific">Clonostachys byssicola</name>
    <dbReference type="NCBI Taxonomy" id="160290"/>
    <lineage>
        <taxon>Eukaryota</taxon>
        <taxon>Fungi</taxon>
        <taxon>Dikarya</taxon>
        <taxon>Ascomycota</taxon>
        <taxon>Pezizomycotina</taxon>
        <taxon>Sordariomycetes</taxon>
        <taxon>Hypocreomycetidae</taxon>
        <taxon>Hypocreales</taxon>
        <taxon>Bionectriaceae</taxon>
        <taxon>Clonostachys</taxon>
    </lineage>
</organism>
<dbReference type="GO" id="GO:0015179">
    <property type="term" value="F:L-amino acid transmembrane transporter activity"/>
    <property type="evidence" value="ECO:0007669"/>
    <property type="project" value="TreeGrafter"/>
</dbReference>
<feature type="transmembrane region" description="Helical" evidence="7">
    <location>
        <begin position="367"/>
        <end position="386"/>
    </location>
</feature>
<dbReference type="InterPro" id="IPR050598">
    <property type="entry name" value="AminoAcid_Transporter"/>
</dbReference>
<feature type="transmembrane region" description="Helical" evidence="7">
    <location>
        <begin position="315"/>
        <end position="337"/>
    </location>
</feature>
<evidence type="ECO:0000256" key="6">
    <source>
        <dbReference type="SAM" id="MobiDB-lite"/>
    </source>
</evidence>
<feature type="region of interest" description="Disordered" evidence="6">
    <location>
        <begin position="616"/>
        <end position="646"/>
    </location>
</feature>
<dbReference type="InterPro" id="IPR002293">
    <property type="entry name" value="AA/rel_permease1"/>
</dbReference>
<reference evidence="9" key="1">
    <citation type="submission" date="2019-06" db="EMBL/GenBank/DDBJ databases">
        <authorList>
            <person name="Broberg M."/>
        </authorList>
    </citation>
    <scope>NUCLEOTIDE SEQUENCE [LARGE SCALE GENOMIC DNA]</scope>
</reference>
<evidence type="ECO:0000256" key="5">
    <source>
        <dbReference type="ARBA" id="ARBA00023604"/>
    </source>
</evidence>
<comment type="similarity">
    <text evidence="5">Belongs to the asaB hydroxylase/desaturase family.</text>
</comment>
<feature type="transmembrane region" description="Helical" evidence="7">
    <location>
        <begin position="480"/>
        <end position="500"/>
    </location>
</feature>
<dbReference type="Proteomes" id="UP000754883">
    <property type="component" value="Unassembled WGS sequence"/>
</dbReference>
<reference evidence="8 9" key="2">
    <citation type="submission" date="2021-10" db="EMBL/GenBank/DDBJ databases">
        <authorList>
            <person name="Piombo E."/>
        </authorList>
    </citation>
    <scope>NUCLEOTIDE SEQUENCE [LARGE SCALE GENOMIC DNA]</scope>
</reference>
<dbReference type="PANTHER" id="PTHR11785:SF532">
    <property type="entry name" value="TRANSPORTER, PUTATIVE (EUROFUNG)-RELATED"/>
    <property type="match status" value="1"/>
</dbReference>
<dbReference type="GO" id="GO:0016020">
    <property type="term" value="C:membrane"/>
    <property type="evidence" value="ECO:0007669"/>
    <property type="project" value="UniProtKB-SubCell"/>
</dbReference>
<evidence type="ECO:0000256" key="7">
    <source>
        <dbReference type="SAM" id="Phobius"/>
    </source>
</evidence>
<feature type="transmembrane region" description="Helical" evidence="7">
    <location>
        <begin position="512"/>
        <end position="532"/>
    </location>
</feature>
<feature type="transmembrane region" description="Helical" evidence="7">
    <location>
        <begin position="418"/>
        <end position="438"/>
    </location>
</feature>